<dbReference type="AlphaFoldDB" id="A0AAW0A761"/>
<keyword evidence="1" id="KW-0732">Signal</keyword>
<feature type="signal peptide" evidence="1">
    <location>
        <begin position="1"/>
        <end position="27"/>
    </location>
</feature>
<evidence type="ECO:0000256" key="1">
    <source>
        <dbReference type="SAM" id="SignalP"/>
    </source>
</evidence>
<reference evidence="2 3" key="1">
    <citation type="journal article" date="2024" name="J Genomics">
        <title>Draft genome sequencing and assembly of Favolaschia claudopus CIRM-BRFM 2984 isolated from oak limbs.</title>
        <authorList>
            <person name="Navarro D."/>
            <person name="Drula E."/>
            <person name="Chaduli D."/>
            <person name="Cazenave R."/>
            <person name="Ahrendt S."/>
            <person name="Wang J."/>
            <person name="Lipzen A."/>
            <person name="Daum C."/>
            <person name="Barry K."/>
            <person name="Grigoriev I.V."/>
            <person name="Favel A."/>
            <person name="Rosso M.N."/>
            <person name="Martin F."/>
        </authorList>
    </citation>
    <scope>NUCLEOTIDE SEQUENCE [LARGE SCALE GENOMIC DNA]</scope>
    <source>
        <strain evidence="2 3">CIRM-BRFM 2984</strain>
    </source>
</reference>
<comment type="caution">
    <text evidence="2">The sequence shown here is derived from an EMBL/GenBank/DDBJ whole genome shotgun (WGS) entry which is preliminary data.</text>
</comment>
<evidence type="ECO:0000313" key="3">
    <source>
        <dbReference type="Proteomes" id="UP001362999"/>
    </source>
</evidence>
<dbReference type="EMBL" id="JAWWNJ010000081">
    <property type="protein sequence ID" value="KAK7001946.1"/>
    <property type="molecule type" value="Genomic_DNA"/>
</dbReference>
<proteinExistence type="predicted"/>
<gene>
    <name evidence="2" type="ORF">R3P38DRAFT_3045673</name>
</gene>
<name>A0AAW0A761_9AGAR</name>
<sequence length="79" mass="8947">MFLPPSLRPSTFLSLWIFGLISPILSASRSHTCRHYTEFDLKSFGPHRLSCKFGHKSWQGNDVSRYGTPRSTPGCNGYI</sequence>
<accession>A0AAW0A761</accession>
<evidence type="ECO:0000313" key="2">
    <source>
        <dbReference type="EMBL" id="KAK7001946.1"/>
    </source>
</evidence>
<feature type="chain" id="PRO_5044024323" description="Secreted protein" evidence="1">
    <location>
        <begin position="28"/>
        <end position="79"/>
    </location>
</feature>
<organism evidence="2 3">
    <name type="scientific">Favolaschia claudopus</name>
    <dbReference type="NCBI Taxonomy" id="2862362"/>
    <lineage>
        <taxon>Eukaryota</taxon>
        <taxon>Fungi</taxon>
        <taxon>Dikarya</taxon>
        <taxon>Basidiomycota</taxon>
        <taxon>Agaricomycotina</taxon>
        <taxon>Agaricomycetes</taxon>
        <taxon>Agaricomycetidae</taxon>
        <taxon>Agaricales</taxon>
        <taxon>Marasmiineae</taxon>
        <taxon>Mycenaceae</taxon>
        <taxon>Favolaschia</taxon>
    </lineage>
</organism>
<evidence type="ECO:0008006" key="4">
    <source>
        <dbReference type="Google" id="ProtNLM"/>
    </source>
</evidence>
<dbReference type="Proteomes" id="UP001362999">
    <property type="component" value="Unassembled WGS sequence"/>
</dbReference>
<protein>
    <recommendedName>
        <fullName evidence="4">Secreted protein</fullName>
    </recommendedName>
</protein>
<keyword evidence="3" id="KW-1185">Reference proteome</keyword>